<name>A0A443HHL9_BYSSP</name>
<dbReference type="GeneID" id="39595260"/>
<dbReference type="Pfam" id="PF04000">
    <property type="entry name" value="Sas10_Utp3"/>
    <property type="match status" value="1"/>
</dbReference>
<feature type="compositionally biased region" description="Basic and acidic residues" evidence="1">
    <location>
        <begin position="139"/>
        <end position="174"/>
    </location>
</feature>
<dbReference type="PANTHER" id="PTHR13237">
    <property type="entry name" value="SOMETHING ABOUT SILENCING PROTEIN 10-RELATED"/>
    <property type="match status" value="1"/>
</dbReference>
<organism evidence="2 3">
    <name type="scientific">Byssochlamys spectabilis</name>
    <name type="common">Paecilomyces variotii</name>
    <dbReference type="NCBI Taxonomy" id="264951"/>
    <lineage>
        <taxon>Eukaryota</taxon>
        <taxon>Fungi</taxon>
        <taxon>Dikarya</taxon>
        <taxon>Ascomycota</taxon>
        <taxon>Pezizomycotina</taxon>
        <taxon>Eurotiomycetes</taxon>
        <taxon>Eurotiomycetidae</taxon>
        <taxon>Eurotiales</taxon>
        <taxon>Thermoascaceae</taxon>
        <taxon>Paecilomyces</taxon>
    </lineage>
</organism>
<feature type="compositionally biased region" description="Polar residues" evidence="1">
    <location>
        <begin position="270"/>
        <end position="281"/>
    </location>
</feature>
<reference evidence="2 3" key="1">
    <citation type="journal article" date="2018" name="Front. Microbiol.">
        <title>Genomic and genetic insights into a cosmopolitan fungus, Paecilomyces variotii (Eurotiales).</title>
        <authorList>
            <person name="Urquhart A.S."/>
            <person name="Mondo S.J."/>
            <person name="Makela M.R."/>
            <person name="Hane J.K."/>
            <person name="Wiebenga A."/>
            <person name="He G."/>
            <person name="Mihaltcheva S."/>
            <person name="Pangilinan J."/>
            <person name="Lipzen A."/>
            <person name="Barry K."/>
            <person name="de Vries R.P."/>
            <person name="Grigoriev I.V."/>
            <person name="Idnurm A."/>
        </authorList>
    </citation>
    <scope>NUCLEOTIDE SEQUENCE [LARGE SCALE GENOMIC DNA]</scope>
    <source>
        <strain evidence="2 3">CBS 101075</strain>
    </source>
</reference>
<gene>
    <name evidence="2" type="ORF">C8Q69DRAFT_192088</name>
</gene>
<comment type="caution">
    <text evidence="2">The sequence shown here is derived from an EMBL/GenBank/DDBJ whole genome shotgun (WGS) entry which is preliminary data.</text>
</comment>
<dbReference type="Proteomes" id="UP000283841">
    <property type="component" value="Unassembled WGS sequence"/>
</dbReference>
<dbReference type="GO" id="GO:0000462">
    <property type="term" value="P:maturation of SSU-rRNA from tricistronic rRNA transcript (SSU-rRNA, 5.8S rRNA, LSU-rRNA)"/>
    <property type="evidence" value="ECO:0007669"/>
    <property type="project" value="TreeGrafter"/>
</dbReference>
<keyword evidence="3" id="KW-1185">Reference proteome</keyword>
<proteinExistence type="predicted"/>
<evidence type="ECO:0000256" key="1">
    <source>
        <dbReference type="SAM" id="MobiDB-lite"/>
    </source>
</evidence>
<dbReference type="InterPro" id="IPR007146">
    <property type="entry name" value="Sas10/Utp3/C1D"/>
</dbReference>
<feature type="compositionally biased region" description="Basic and acidic residues" evidence="1">
    <location>
        <begin position="328"/>
        <end position="344"/>
    </location>
</feature>
<dbReference type="GO" id="GO:0032040">
    <property type="term" value="C:small-subunit processome"/>
    <property type="evidence" value="ECO:0007669"/>
    <property type="project" value="TreeGrafter"/>
</dbReference>
<accession>A0A443HHL9</accession>
<dbReference type="RefSeq" id="XP_028480921.1">
    <property type="nucleotide sequence ID" value="XM_028625983.1"/>
</dbReference>
<dbReference type="PANTHER" id="PTHR13237:SF9">
    <property type="entry name" value="NEUROGUIDIN"/>
    <property type="match status" value="1"/>
</dbReference>
<dbReference type="VEuPathDB" id="FungiDB:C8Q69DRAFT_192088"/>
<feature type="region of interest" description="Disordered" evidence="1">
    <location>
        <begin position="139"/>
        <end position="390"/>
    </location>
</feature>
<dbReference type="EMBL" id="RCNU01000023">
    <property type="protein sequence ID" value="RWQ91276.1"/>
    <property type="molecule type" value="Genomic_DNA"/>
</dbReference>
<sequence length="390" mass="43597">MATAEVQSQPSGAQSLSTLLGDITACLSNAGPSLPKTKKEAPSDVTIEPPQDGISLLDTKSDILLSYIQNLVLLMICQLRELSPKERDSKSQTNDSNDASSLRDDIVKKLVELRVYLDRGIRPLEARLKYQVDKVVKAAEDAERAERTAKATKTREGKREKAGSDESGSDRADSDASGSESEEEEDIDEMAYRPNISVFSKSVERSEKQSTKATSKSTSDGIYRPPKIKPTALPDLDRRERESRRPRKSNVIDEFVSTEMSSAPMAEPSIGSTIQRGGRSTKTQKERQLEMERREYEETNFVRLPKESKKERAKRRAQFGREGGFGGEEWKGLGEGADRIERLTRRAKGSGNVLEKSRKRRLTEDGPRGDGAGIGQTFEKRRKKIESWKR</sequence>
<evidence type="ECO:0000313" key="3">
    <source>
        <dbReference type="Proteomes" id="UP000283841"/>
    </source>
</evidence>
<evidence type="ECO:0000313" key="2">
    <source>
        <dbReference type="EMBL" id="RWQ91276.1"/>
    </source>
</evidence>
<dbReference type="STRING" id="264951.A0A443HHL9"/>
<protein>
    <submittedName>
        <fullName evidence="2">Putative U3 small nucleolar ribonucleo protein Lcp5</fullName>
    </submittedName>
</protein>
<dbReference type="AlphaFoldDB" id="A0A443HHL9"/>
<feature type="compositionally biased region" description="Basic and acidic residues" evidence="1">
    <location>
        <begin position="283"/>
        <end position="297"/>
    </location>
</feature>
<feature type="compositionally biased region" description="Acidic residues" evidence="1">
    <location>
        <begin position="180"/>
        <end position="189"/>
    </location>
</feature>